<keyword evidence="2" id="KW-1185">Reference proteome</keyword>
<organism evidence="1 2">
    <name type="scientific">Roseofilum casamattae BLCC-M143</name>
    <dbReference type="NCBI Taxonomy" id="3022442"/>
    <lineage>
        <taxon>Bacteria</taxon>
        <taxon>Bacillati</taxon>
        <taxon>Cyanobacteriota</taxon>
        <taxon>Cyanophyceae</taxon>
        <taxon>Desertifilales</taxon>
        <taxon>Desertifilaceae</taxon>
        <taxon>Roseofilum</taxon>
        <taxon>Roseofilum casamattae</taxon>
    </lineage>
</organism>
<dbReference type="Proteomes" id="UP001232992">
    <property type="component" value="Unassembled WGS sequence"/>
</dbReference>
<name>A0ABT7BY78_9CYAN</name>
<dbReference type="EMBL" id="JAQOSQ010000012">
    <property type="protein sequence ID" value="MDJ1184154.1"/>
    <property type="molecule type" value="Genomic_DNA"/>
</dbReference>
<reference evidence="1 2" key="1">
    <citation type="submission" date="2023-01" db="EMBL/GenBank/DDBJ databases">
        <title>Novel diversity within Roseofilum (Cyanobacteria; Desertifilaceae) from marine benthic mats with descriptions of four novel species.</title>
        <authorList>
            <person name="Wang Y."/>
            <person name="Berthold D.E."/>
            <person name="Hu J."/>
            <person name="Lefler F.W."/>
            <person name="Laughinghouse H.D. IV."/>
        </authorList>
    </citation>
    <scope>NUCLEOTIDE SEQUENCE [LARGE SCALE GENOMIC DNA]</scope>
    <source>
        <strain evidence="1 2">BLCC-M143</strain>
    </source>
</reference>
<evidence type="ECO:0008006" key="3">
    <source>
        <dbReference type="Google" id="ProtNLM"/>
    </source>
</evidence>
<proteinExistence type="predicted"/>
<comment type="caution">
    <text evidence="1">The sequence shown here is derived from an EMBL/GenBank/DDBJ whole genome shotgun (WGS) entry which is preliminary data.</text>
</comment>
<dbReference type="RefSeq" id="WP_283758807.1">
    <property type="nucleotide sequence ID" value="NZ_JAQOSQ010000012.1"/>
</dbReference>
<evidence type="ECO:0000313" key="2">
    <source>
        <dbReference type="Proteomes" id="UP001232992"/>
    </source>
</evidence>
<accession>A0ABT7BY78</accession>
<gene>
    <name evidence="1" type="ORF">PMH09_13265</name>
</gene>
<sequence>MSYYQNHYISFATIKEALNKYTVDQLKLLLPNLSTDKKPTRKAEIIALIEEHSHGQKLRFLWDKLDSLQQAAVAEVAHSPDSHFEHSRFRAKYGQSPDFGTRHPQYGTLKTISTLGLFIYTSGMPLELKETLRRFVPPPAAMVLQSYSELPLIIEQRWQQFNYETCERTQHKKEIPLEEGLRERSAPQELLAVLRLIDLGKVSVSEKTRLPSAATLRTLTSILEGGDYYTDIENKDNPPVYDEIGSIRAFGWAMLVQAGGLADFFGKKIKLTKAGQKALTDSPAKTIKTIWQKWLKTNILDEFRRINIIKGQTKHRTMTAVPKRRESIVQALTKCPVDRWIEVDDFFSYMQGENYGLEITHDPWNLYIYEKEYGSLGYDGFHNWSMLQGRYVLCLLFEYAATLGIVDVAYISPVAARDDYRGNWGADDLEFLSRYDGLMYFRLTPLGAYCLNLEAHYTPAPLELRPVLQVLPNQEIVAVSGSLSAADALVLDLYAQKVSDVVWRLELPKLLKAAAEGRSIEELTEFLKARTAEPLPQTVEQFLDDVLLRTSSLKDIGSCRVIECIDSTLAVLIANDSRTKKFCFLAGESRLIVPIGSVTKFRNGLQKIGYTLPQLPE</sequence>
<protein>
    <recommendedName>
        <fullName evidence="3">Helicase XPB/Ssl2 N-terminal domain-containing protein</fullName>
    </recommendedName>
</protein>
<evidence type="ECO:0000313" key="1">
    <source>
        <dbReference type="EMBL" id="MDJ1184154.1"/>
    </source>
</evidence>